<dbReference type="InterPro" id="IPR001073">
    <property type="entry name" value="C1q_dom"/>
</dbReference>
<dbReference type="EMBL" id="CACVKT020000745">
    <property type="protein sequence ID" value="CAC5362649.1"/>
    <property type="molecule type" value="Genomic_DNA"/>
</dbReference>
<name>A0A6J8A759_MYTCO</name>
<dbReference type="Pfam" id="PF00386">
    <property type="entry name" value="C1q"/>
    <property type="match status" value="1"/>
</dbReference>
<keyword evidence="2" id="KW-0964">Secreted</keyword>
<protein>
    <recommendedName>
        <fullName evidence="6">C1q domain-containing protein</fullName>
    </recommendedName>
</protein>
<evidence type="ECO:0000256" key="3">
    <source>
        <dbReference type="ARBA" id="ARBA00022729"/>
    </source>
</evidence>
<evidence type="ECO:0000313" key="7">
    <source>
        <dbReference type="EMBL" id="CAC5362649.1"/>
    </source>
</evidence>
<feature type="signal peptide" evidence="5">
    <location>
        <begin position="1"/>
        <end position="17"/>
    </location>
</feature>
<evidence type="ECO:0000256" key="4">
    <source>
        <dbReference type="SAM" id="Coils"/>
    </source>
</evidence>
<dbReference type="PROSITE" id="PS50871">
    <property type="entry name" value="C1Q"/>
    <property type="match status" value="1"/>
</dbReference>
<dbReference type="OrthoDB" id="8044756at2759"/>
<dbReference type="GO" id="GO:0005576">
    <property type="term" value="C:extracellular region"/>
    <property type="evidence" value="ECO:0007669"/>
    <property type="project" value="UniProtKB-SubCell"/>
</dbReference>
<evidence type="ECO:0000259" key="6">
    <source>
        <dbReference type="PROSITE" id="PS50871"/>
    </source>
</evidence>
<dbReference type="PRINTS" id="PR00007">
    <property type="entry name" value="COMPLEMNTC1Q"/>
</dbReference>
<proteinExistence type="predicted"/>
<dbReference type="InterPro" id="IPR008983">
    <property type="entry name" value="Tumour_necrosis_fac-like_dom"/>
</dbReference>
<accession>A0A6J8A759</accession>
<dbReference type="PANTHER" id="PTHR22923:SF116">
    <property type="entry name" value="C1Q DOMAIN-CONTAINING PROTEIN"/>
    <property type="match status" value="1"/>
</dbReference>
<evidence type="ECO:0000256" key="2">
    <source>
        <dbReference type="ARBA" id="ARBA00022525"/>
    </source>
</evidence>
<feature type="chain" id="PRO_5026873550" description="C1q domain-containing protein" evidence="5">
    <location>
        <begin position="18"/>
        <end position="287"/>
    </location>
</feature>
<feature type="domain" description="C1q" evidence="6">
    <location>
        <begin position="151"/>
        <end position="287"/>
    </location>
</feature>
<evidence type="ECO:0000256" key="5">
    <source>
        <dbReference type="SAM" id="SignalP"/>
    </source>
</evidence>
<evidence type="ECO:0000313" key="8">
    <source>
        <dbReference type="Proteomes" id="UP000507470"/>
    </source>
</evidence>
<dbReference type="Gene3D" id="2.60.120.40">
    <property type="match status" value="1"/>
</dbReference>
<gene>
    <name evidence="7" type="ORF">MCOR_4349</name>
</gene>
<dbReference type="PANTHER" id="PTHR22923">
    <property type="entry name" value="CEREBELLIN-RELATED"/>
    <property type="match status" value="1"/>
</dbReference>
<keyword evidence="4" id="KW-0175">Coiled coil</keyword>
<evidence type="ECO:0000256" key="1">
    <source>
        <dbReference type="ARBA" id="ARBA00004613"/>
    </source>
</evidence>
<dbReference type="SMART" id="SM00110">
    <property type="entry name" value="C1Q"/>
    <property type="match status" value="1"/>
</dbReference>
<dbReference type="Proteomes" id="UP000507470">
    <property type="component" value="Unassembled WGS sequence"/>
</dbReference>
<dbReference type="AlphaFoldDB" id="A0A6J8A759"/>
<reference evidence="7 8" key="1">
    <citation type="submission" date="2020-06" db="EMBL/GenBank/DDBJ databases">
        <authorList>
            <person name="Li R."/>
            <person name="Bekaert M."/>
        </authorList>
    </citation>
    <scope>NUCLEOTIDE SEQUENCE [LARGE SCALE GENOMIC DNA]</scope>
    <source>
        <strain evidence="8">wild</strain>
    </source>
</reference>
<dbReference type="InterPro" id="IPR050822">
    <property type="entry name" value="Cerebellin_Synaptic_Org"/>
</dbReference>
<feature type="coiled-coil region" evidence="4">
    <location>
        <begin position="17"/>
        <end position="51"/>
    </location>
</feature>
<sequence>METLYCVMLLLPGLMAAVDMQKEISEIRNILQQQESQIISLRDENQAIRKDVSRLHMEKQSLKMEVRSLRKHADRLDFENLALKKEVDSLGLIISSTGVKRTNGTHHQIEHNKEVSRIGVMKDKKGIRNRYPKTRREQLKAKRLIGTGQVNTQTTTAFYAYMSTNEPHPSTHHQLIFDEVKTNLGNGYSKFTGTFTVPTAGVYVFTYKLYTGNHGAIHFDLLVNDAIYDSTYGETDDVSADFDSDSGTIVVAVNQGDNVYLRSYEDCTGTVLGYRKAKSTFAGWKLN</sequence>
<keyword evidence="8" id="KW-1185">Reference proteome</keyword>
<organism evidence="7 8">
    <name type="scientific">Mytilus coruscus</name>
    <name type="common">Sea mussel</name>
    <dbReference type="NCBI Taxonomy" id="42192"/>
    <lineage>
        <taxon>Eukaryota</taxon>
        <taxon>Metazoa</taxon>
        <taxon>Spiralia</taxon>
        <taxon>Lophotrochozoa</taxon>
        <taxon>Mollusca</taxon>
        <taxon>Bivalvia</taxon>
        <taxon>Autobranchia</taxon>
        <taxon>Pteriomorphia</taxon>
        <taxon>Mytilida</taxon>
        <taxon>Mytiloidea</taxon>
        <taxon>Mytilidae</taxon>
        <taxon>Mytilinae</taxon>
        <taxon>Mytilus</taxon>
    </lineage>
</organism>
<keyword evidence="3 5" id="KW-0732">Signal</keyword>
<dbReference type="SUPFAM" id="SSF49842">
    <property type="entry name" value="TNF-like"/>
    <property type="match status" value="1"/>
</dbReference>
<comment type="subcellular location">
    <subcellularLocation>
        <location evidence="1">Secreted</location>
    </subcellularLocation>
</comment>